<name>A0A7K4AGU9_METSH</name>
<feature type="domain" description="Archaeal Nre N-terminal" evidence="1">
    <location>
        <begin position="12"/>
        <end position="47"/>
    </location>
</feature>
<accession>A0A7K4AGU9</accession>
<gene>
    <name evidence="2" type="ORF">GX426_03825</name>
</gene>
<proteinExistence type="predicted"/>
<comment type="caution">
    <text evidence="2">The sequence shown here is derived from an EMBL/GenBank/DDBJ whole genome shotgun (WGS) entry which is preliminary data.</text>
</comment>
<evidence type="ECO:0000313" key="2">
    <source>
        <dbReference type="EMBL" id="NLJ22220.1"/>
    </source>
</evidence>
<dbReference type="Pfam" id="PF04894">
    <property type="entry name" value="Nre_N"/>
    <property type="match status" value="1"/>
</dbReference>
<protein>
    <recommendedName>
        <fullName evidence="1">Archaeal Nre N-terminal domain-containing protein</fullName>
    </recommendedName>
</protein>
<dbReference type="AlphaFoldDB" id="A0A7K4AGU9"/>
<evidence type="ECO:0000313" key="3">
    <source>
        <dbReference type="Proteomes" id="UP000544742"/>
    </source>
</evidence>
<dbReference type="EMBL" id="JAAYUN010000066">
    <property type="protein sequence ID" value="NLJ22220.1"/>
    <property type="molecule type" value="Genomic_DNA"/>
</dbReference>
<dbReference type="InterPro" id="IPR006978">
    <property type="entry name" value="Nre_N"/>
</dbReference>
<evidence type="ECO:0000259" key="1">
    <source>
        <dbReference type="Pfam" id="PF04894"/>
    </source>
</evidence>
<organism evidence="2 3">
    <name type="scientific">Methanothrix soehngenii</name>
    <name type="common">Methanosaeta concilii</name>
    <dbReference type="NCBI Taxonomy" id="2223"/>
    <lineage>
        <taxon>Archaea</taxon>
        <taxon>Methanobacteriati</taxon>
        <taxon>Methanobacteriota</taxon>
        <taxon>Stenosarchaea group</taxon>
        <taxon>Methanomicrobia</taxon>
        <taxon>Methanotrichales</taxon>
        <taxon>Methanotrichaceae</taxon>
        <taxon>Methanothrix</taxon>
    </lineage>
</organism>
<reference evidence="2 3" key="1">
    <citation type="journal article" date="2020" name="Biotechnol. Biofuels">
        <title>New insights from the biogas microbiome by comprehensive genome-resolved metagenomics of nearly 1600 species originating from multiple anaerobic digesters.</title>
        <authorList>
            <person name="Campanaro S."/>
            <person name="Treu L."/>
            <person name="Rodriguez-R L.M."/>
            <person name="Kovalovszki A."/>
            <person name="Ziels R.M."/>
            <person name="Maus I."/>
            <person name="Zhu X."/>
            <person name="Kougias P.G."/>
            <person name="Basile A."/>
            <person name="Luo G."/>
            <person name="Schluter A."/>
            <person name="Konstantinidis K.T."/>
            <person name="Angelidaki I."/>
        </authorList>
    </citation>
    <scope>NUCLEOTIDE SEQUENCE [LARGE SCALE GENOMIC DNA]</scope>
    <source>
        <strain evidence="2">AS27yjCOA_157</strain>
    </source>
</reference>
<sequence>MSCITCKGRGECGQPVCPIVRRLEELVSLPKIGSRMEGFTPPEVFVG</sequence>
<feature type="non-terminal residue" evidence="2">
    <location>
        <position position="47"/>
    </location>
</feature>
<dbReference type="Proteomes" id="UP000544742">
    <property type="component" value="Unassembled WGS sequence"/>
</dbReference>